<accession>A0AAU7CRJ3</accession>
<proteinExistence type="predicted"/>
<dbReference type="EMBL" id="CP155447">
    <property type="protein sequence ID" value="XBH08227.1"/>
    <property type="molecule type" value="Genomic_DNA"/>
</dbReference>
<name>A0AAU7CRJ3_9BACT</name>
<dbReference type="RefSeq" id="WP_406701062.1">
    <property type="nucleotide sequence ID" value="NZ_CP155447.1"/>
</dbReference>
<organism evidence="1">
    <name type="scientific">Singulisphaera sp. Ch08</name>
    <dbReference type="NCBI Taxonomy" id="3120278"/>
    <lineage>
        <taxon>Bacteria</taxon>
        <taxon>Pseudomonadati</taxon>
        <taxon>Planctomycetota</taxon>
        <taxon>Planctomycetia</taxon>
        <taxon>Isosphaerales</taxon>
        <taxon>Isosphaeraceae</taxon>
        <taxon>Singulisphaera</taxon>
    </lineage>
</organism>
<sequence>MPPTVTPPFPNRPPFLRQVPRMKRRLFRHLQKRRLPRTLYFRPRWRVVLTSFRRHPHWARLRSQRLHRLPRNHRRLCPHLRFRLR</sequence>
<evidence type="ECO:0000313" key="1">
    <source>
        <dbReference type="EMBL" id="XBH08227.1"/>
    </source>
</evidence>
<reference evidence="1" key="1">
    <citation type="submission" date="2024-05" db="EMBL/GenBank/DDBJ databases">
        <title>Planctomycetes of the genus Singulisphaera possess chitinolytic capabilities.</title>
        <authorList>
            <person name="Ivanova A."/>
        </authorList>
    </citation>
    <scope>NUCLEOTIDE SEQUENCE</scope>
    <source>
        <strain evidence="1">Ch08T</strain>
    </source>
</reference>
<protein>
    <submittedName>
        <fullName evidence="1">Uncharacterized protein</fullName>
    </submittedName>
</protein>
<gene>
    <name evidence="1" type="ORF">V5E97_19945</name>
</gene>
<dbReference type="AlphaFoldDB" id="A0AAU7CRJ3"/>